<dbReference type="Proteomes" id="UP000828390">
    <property type="component" value="Unassembled WGS sequence"/>
</dbReference>
<comment type="caution">
    <text evidence="1">The sequence shown here is derived from an EMBL/GenBank/DDBJ whole genome shotgun (WGS) entry which is preliminary data.</text>
</comment>
<dbReference type="AlphaFoldDB" id="A0A9D4KMJ3"/>
<name>A0A9D4KMJ3_DREPO</name>
<accession>A0A9D4KMJ3</accession>
<organism evidence="1 2">
    <name type="scientific">Dreissena polymorpha</name>
    <name type="common">Zebra mussel</name>
    <name type="synonym">Mytilus polymorpha</name>
    <dbReference type="NCBI Taxonomy" id="45954"/>
    <lineage>
        <taxon>Eukaryota</taxon>
        <taxon>Metazoa</taxon>
        <taxon>Spiralia</taxon>
        <taxon>Lophotrochozoa</taxon>
        <taxon>Mollusca</taxon>
        <taxon>Bivalvia</taxon>
        <taxon>Autobranchia</taxon>
        <taxon>Heteroconchia</taxon>
        <taxon>Euheterodonta</taxon>
        <taxon>Imparidentia</taxon>
        <taxon>Neoheterodontei</taxon>
        <taxon>Myida</taxon>
        <taxon>Dreissenoidea</taxon>
        <taxon>Dreissenidae</taxon>
        <taxon>Dreissena</taxon>
    </lineage>
</organism>
<proteinExistence type="predicted"/>
<evidence type="ECO:0000313" key="2">
    <source>
        <dbReference type="Proteomes" id="UP000828390"/>
    </source>
</evidence>
<protein>
    <submittedName>
        <fullName evidence="1">Uncharacterized protein</fullName>
    </submittedName>
</protein>
<reference evidence="1" key="1">
    <citation type="journal article" date="2019" name="bioRxiv">
        <title>The Genome of the Zebra Mussel, Dreissena polymorpha: A Resource for Invasive Species Research.</title>
        <authorList>
            <person name="McCartney M.A."/>
            <person name="Auch B."/>
            <person name="Kono T."/>
            <person name="Mallez S."/>
            <person name="Zhang Y."/>
            <person name="Obille A."/>
            <person name="Becker A."/>
            <person name="Abrahante J.E."/>
            <person name="Garbe J."/>
            <person name="Badalamenti J.P."/>
            <person name="Herman A."/>
            <person name="Mangelson H."/>
            <person name="Liachko I."/>
            <person name="Sullivan S."/>
            <person name="Sone E.D."/>
            <person name="Koren S."/>
            <person name="Silverstein K.A.T."/>
            <person name="Beckman K.B."/>
            <person name="Gohl D.M."/>
        </authorList>
    </citation>
    <scope>NUCLEOTIDE SEQUENCE</scope>
    <source>
        <strain evidence="1">Duluth1</strain>
        <tissue evidence="1">Whole animal</tissue>
    </source>
</reference>
<dbReference type="EMBL" id="JAIWYP010000004">
    <property type="protein sequence ID" value="KAH3842320.1"/>
    <property type="molecule type" value="Genomic_DNA"/>
</dbReference>
<reference evidence="1" key="2">
    <citation type="submission" date="2020-11" db="EMBL/GenBank/DDBJ databases">
        <authorList>
            <person name="McCartney M.A."/>
            <person name="Auch B."/>
            <person name="Kono T."/>
            <person name="Mallez S."/>
            <person name="Becker A."/>
            <person name="Gohl D.M."/>
            <person name="Silverstein K.A.T."/>
            <person name="Koren S."/>
            <person name="Bechman K.B."/>
            <person name="Herman A."/>
            <person name="Abrahante J.E."/>
            <person name="Garbe J."/>
        </authorList>
    </citation>
    <scope>NUCLEOTIDE SEQUENCE</scope>
    <source>
        <strain evidence="1">Duluth1</strain>
        <tissue evidence="1">Whole animal</tissue>
    </source>
</reference>
<keyword evidence="2" id="KW-1185">Reference proteome</keyword>
<gene>
    <name evidence="1" type="ORF">DPMN_115817</name>
</gene>
<sequence>MLAERATSMEMEAVFDYIKSTNLLHDGHITFTSVLGSERTIVMKASHSCHDHSKRSSVRLQYTKQSLERRLHGINCIKENHLTP</sequence>
<evidence type="ECO:0000313" key="1">
    <source>
        <dbReference type="EMBL" id="KAH3842320.1"/>
    </source>
</evidence>